<dbReference type="HOGENOM" id="CLU_116315_3_2_5"/>
<dbReference type="EMBL" id="HG966617">
    <property type="protein sequence ID" value="CDO60725.1"/>
    <property type="molecule type" value="Genomic_DNA"/>
</dbReference>
<dbReference type="InterPro" id="IPR025187">
    <property type="entry name" value="DUF4112"/>
</dbReference>
<dbReference type="PANTHER" id="PTHR35519">
    <property type="entry name" value="MEMBRANE PROTEINS"/>
    <property type="match status" value="1"/>
</dbReference>
<proteinExistence type="predicted"/>
<dbReference type="STRING" id="1458461.BN1012_Phect2512"/>
<keyword evidence="1" id="KW-0472">Membrane</keyword>
<keyword evidence="1" id="KW-0812">Transmembrane</keyword>
<evidence type="ECO:0000256" key="1">
    <source>
        <dbReference type="SAM" id="Phobius"/>
    </source>
</evidence>
<dbReference type="RefSeq" id="WP_081826216.1">
    <property type="nucleotide sequence ID" value="NZ_HG966617.1"/>
</dbReference>
<feature type="transmembrane region" description="Helical" evidence="1">
    <location>
        <begin position="54"/>
        <end position="75"/>
    </location>
</feature>
<accession>X5MMV6</accession>
<evidence type="ECO:0000313" key="2">
    <source>
        <dbReference type="EMBL" id="CDO60725.1"/>
    </source>
</evidence>
<organism evidence="2 3">
    <name type="scientific">Candidatus Phaeomarinibacter ectocarpi</name>
    <dbReference type="NCBI Taxonomy" id="1458461"/>
    <lineage>
        <taxon>Bacteria</taxon>
        <taxon>Pseudomonadati</taxon>
        <taxon>Pseudomonadota</taxon>
        <taxon>Alphaproteobacteria</taxon>
        <taxon>Hyphomicrobiales</taxon>
        <taxon>Parvibaculaceae</taxon>
        <taxon>Candidatus Phaeomarinibacter</taxon>
    </lineage>
</organism>
<dbReference type="Pfam" id="PF13430">
    <property type="entry name" value="DUF4112"/>
    <property type="match status" value="1"/>
</dbReference>
<keyword evidence="1" id="KW-1133">Transmembrane helix</keyword>
<dbReference type="KEGG" id="pect:BN1012_Phect2512"/>
<reference evidence="2 3" key="1">
    <citation type="journal article" date="2014" name="Front. Genet.">
        <title>Genome and metabolic network of "Candidatus Phaeomarinobacter ectocarpi" Ec32, a new candidate genus of Alphaproteobacteria frequently associated with brown algae.</title>
        <authorList>
            <person name="Dittami S.M."/>
            <person name="Barbeyron T."/>
            <person name="Boyen C."/>
            <person name="Cambefort J."/>
            <person name="Collet G."/>
            <person name="Delage L."/>
            <person name="Gobet A."/>
            <person name="Groisillier A."/>
            <person name="Leblanc C."/>
            <person name="Michel G."/>
            <person name="Scornet D."/>
            <person name="Siegel A."/>
            <person name="Tapia J.E."/>
            <person name="Tonon T."/>
        </authorList>
    </citation>
    <scope>NUCLEOTIDE SEQUENCE [LARGE SCALE GENOMIC DNA]</scope>
    <source>
        <strain evidence="2 3">Ec32</strain>
    </source>
</reference>
<sequence>MAETPRVPDQEIILPDSLTGEERETAERIAKLAKLLDAQFPLPGTQVRLGVDGLLGFIPGIGDAIGLLLAGYIFTEASRAKVRKRTLAAMAVNTLLDTTVGAVPVLGDIFDIAFKSNMRNARLILKDIERRGSHLEDKN</sequence>
<dbReference type="Proteomes" id="UP000032160">
    <property type="component" value="Chromosome I"/>
</dbReference>
<dbReference type="OrthoDB" id="513552at2"/>
<dbReference type="PANTHER" id="PTHR35519:SF2">
    <property type="entry name" value="PH DOMAIN PROTEIN"/>
    <property type="match status" value="1"/>
</dbReference>
<keyword evidence="3" id="KW-1185">Reference proteome</keyword>
<protein>
    <submittedName>
        <fullName evidence="2">Bll7046 protein</fullName>
    </submittedName>
</protein>
<name>X5MMV6_9HYPH</name>
<dbReference type="AlphaFoldDB" id="X5MMV6"/>
<evidence type="ECO:0000313" key="3">
    <source>
        <dbReference type="Proteomes" id="UP000032160"/>
    </source>
</evidence>
<gene>
    <name evidence="2" type="ORF">BN1012_Phect2512</name>
</gene>